<dbReference type="AlphaFoldDB" id="A0A5B0WRP8"/>
<dbReference type="InterPro" id="IPR005000">
    <property type="entry name" value="Aldolase/citrate-lyase_domain"/>
</dbReference>
<dbReference type="RefSeq" id="WP_149612426.1">
    <property type="nucleotide sequence ID" value="NZ_VTUX01000008.1"/>
</dbReference>
<reference evidence="5 6" key="1">
    <citation type="submission" date="2019-09" db="EMBL/GenBank/DDBJ databases">
        <authorList>
            <person name="Chen X.-Y."/>
        </authorList>
    </citation>
    <scope>NUCLEOTIDE SEQUENCE [LARGE SCALE GENOMIC DNA]</scope>
    <source>
        <strain evidence="5 6">NY5</strain>
    </source>
</reference>
<protein>
    <submittedName>
        <fullName evidence="5">Aldolase</fullName>
    </submittedName>
</protein>
<dbReference type="Proteomes" id="UP000323708">
    <property type="component" value="Unassembled WGS sequence"/>
</dbReference>
<comment type="caution">
    <text evidence="5">The sequence shown here is derived from an EMBL/GenBank/DDBJ whole genome shotgun (WGS) entry which is preliminary data.</text>
</comment>
<dbReference type="PANTHER" id="PTHR30502:SF0">
    <property type="entry name" value="PHOSPHOENOLPYRUVATE CARBOXYLASE FAMILY PROTEIN"/>
    <property type="match status" value="1"/>
</dbReference>
<sequence>MNKTLKSRIAAGEQLLGSFVKTPSPILCEVLGKTDLDLLCLDAEHAPFDRLVQDQCLYALRSEGKPALVRVPSAAPEHTLNALDCGATGVVVPHVTSAEMAEEIAAAAHFGAGGRGYAGSTRAAEYTTRPMAEHLAASAAESVVIAQIEDLEALEAIDDIAAVDGIDCLFVGRIDLTVALGAASPADPEVVEAVEKVCRSAAAAGRPVGMFVGNLDEIPRWQDAGATLFLLSSDHGFLLQGAASLVQRFRGS</sequence>
<dbReference type="GO" id="GO:0046872">
    <property type="term" value="F:metal ion binding"/>
    <property type="evidence" value="ECO:0007669"/>
    <property type="project" value="UniProtKB-KW"/>
</dbReference>
<comment type="similarity">
    <text evidence="1">Belongs to the HpcH/HpaI aldolase family.</text>
</comment>
<keyword evidence="6" id="KW-1185">Reference proteome</keyword>
<evidence type="ECO:0000256" key="1">
    <source>
        <dbReference type="ARBA" id="ARBA00005568"/>
    </source>
</evidence>
<keyword evidence="2" id="KW-0479">Metal-binding</keyword>
<proteinExistence type="inferred from homology"/>
<gene>
    <name evidence="5" type="ORF">F0M18_15745</name>
</gene>
<dbReference type="Gene3D" id="3.20.20.60">
    <property type="entry name" value="Phosphoenolpyruvate-binding domains"/>
    <property type="match status" value="1"/>
</dbReference>
<keyword evidence="3" id="KW-0456">Lyase</keyword>
<evidence type="ECO:0000313" key="6">
    <source>
        <dbReference type="Proteomes" id="UP000323708"/>
    </source>
</evidence>
<evidence type="ECO:0000259" key="4">
    <source>
        <dbReference type="Pfam" id="PF03328"/>
    </source>
</evidence>
<dbReference type="InterPro" id="IPR040442">
    <property type="entry name" value="Pyrv_kinase-like_dom_sf"/>
</dbReference>
<feature type="domain" description="HpcH/HpaI aldolase/citrate lyase" evidence="4">
    <location>
        <begin position="17"/>
        <end position="234"/>
    </location>
</feature>
<evidence type="ECO:0000313" key="5">
    <source>
        <dbReference type="EMBL" id="KAA1189128.1"/>
    </source>
</evidence>
<dbReference type="Pfam" id="PF03328">
    <property type="entry name" value="HpcH_HpaI"/>
    <property type="match status" value="1"/>
</dbReference>
<dbReference type="GO" id="GO:0016832">
    <property type="term" value="F:aldehyde-lyase activity"/>
    <property type="evidence" value="ECO:0007669"/>
    <property type="project" value="TreeGrafter"/>
</dbReference>
<dbReference type="InterPro" id="IPR015813">
    <property type="entry name" value="Pyrv/PenolPyrv_kinase-like_dom"/>
</dbReference>
<evidence type="ECO:0000256" key="3">
    <source>
        <dbReference type="ARBA" id="ARBA00023239"/>
    </source>
</evidence>
<dbReference type="PANTHER" id="PTHR30502">
    <property type="entry name" value="2-KETO-3-DEOXY-L-RHAMNONATE ALDOLASE"/>
    <property type="match status" value="1"/>
</dbReference>
<accession>A0A5B0WRP8</accession>
<dbReference type="GO" id="GO:0005737">
    <property type="term" value="C:cytoplasm"/>
    <property type="evidence" value="ECO:0007669"/>
    <property type="project" value="TreeGrafter"/>
</dbReference>
<dbReference type="SUPFAM" id="SSF51621">
    <property type="entry name" value="Phosphoenolpyruvate/pyruvate domain"/>
    <property type="match status" value="1"/>
</dbReference>
<dbReference type="InterPro" id="IPR050251">
    <property type="entry name" value="HpcH-HpaI_aldolase"/>
</dbReference>
<dbReference type="EMBL" id="VTUX01000008">
    <property type="protein sequence ID" value="KAA1189128.1"/>
    <property type="molecule type" value="Genomic_DNA"/>
</dbReference>
<evidence type="ECO:0000256" key="2">
    <source>
        <dbReference type="ARBA" id="ARBA00022723"/>
    </source>
</evidence>
<organism evidence="5 6">
    <name type="scientific">Pseudohalioglobus sediminis</name>
    <dbReference type="NCBI Taxonomy" id="2606449"/>
    <lineage>
        <taxon>Bacteria</taxon>
        <taxon>Pseudomonadati</taxon>
        <taxon>Pseudomonadota</taxon>
        <taxon>Gammaproteobacteria</taxon>
        <taxon>Cellvibrionales</taxon>
        <taxon>Halieaceae</taxon>
        <taxon>Pseudohalioglobus</taxon>
    </lineage>
</organism>
<name>A0A5B0WRP8_9GAMM</name>